<accession>A0A7Z0QNF5</accession>
<reference evidence="2 3" key="1">
    <citation type="submission" date="2020-07" db="EMBL/GenBank/DDBJ databases">
        <title>isolation of Luteimonas sp. SJ-16.</title>
        <authorList>
            <person name="Huang X.-X."/>
            <person name="Xu L."/>
            <person name="Sun J.-Q."/>
        </authorList>
    </citation>
    <scope>NUCLEOTIDE SEQUENCE [LARGE SCALE GENOMIC DNA]</scope>
    <source>
        <strain evidence="2 3">SJ-16</strain>
    </source>
</reference>
<name>A0A7Z0QNF5_9GAMM</name>
<dbReference type="RefSeq" id="WP_180543877.1">
    <property type="nucleotide sequence ID" value="NZ_JACCJZ010000010.1"/>
</dbReference>
<protein>
    <recommendedName>
        <fullName evidence="4">Sel1 repeat family protein</fullName>
    </recommendedName>
</protein>
<dbReference type="Proteomes" id="UP000589896">
    <property type="component" value="Unassembled WGS sequence"/>
</dbReference>
<dbReference type="AlphaFoldDB" id="A0A7Z0QNF5"/>
<keyword evidence="3" id="KW-1185">Reference proteome</keyword>
<proteinExistence type="predicted"/>
<sequence>MKRGGRVVLLGALALVTATGLGLMLMRERGADTPSPGAPPSAVDEARARPDADLRAAGAQARRLAEQPLPDAGQPLRLIHEQLRSRATSGDARAACRLAAEFERCDGMREQHRGLQVFIEGHDATLARSDLAEPLRVRLVAEHAAQRARSEELGAALARCEGAPTLSAEARARLWRQAALAGHLPSMRHYASGNAFRHNDLLDALPALQDYRREAEAIAIRAAAHGDIETMRALAVAYSDSGDGRFRTFLAQVVVPDLGHALAWYRLLDTHPDIVALDPQHPLRTAIARGRAGVEAAASPAERESAARLVARYPHAHDRVDDEMPPMRRLAGGAGAVQDLDPVACADTRFAGA</sequence>
<organism evidence="2 3">
    <name type="scientific">Luteimonas deserti</name>
    <dbReference type="NCBI Taxonomy" id="2752306"/>
    <lineage>
        <taxon>Bacteria</taxon>
        <taxon>Pseudomonadati</taxon>
        <taxon>Pseudomonadota</taxon>
        <taxon>Gammaproteobacteria</taxon>
        <taxon>Lysobacterales</taxon>
        <taxon>Lysobacteraceae</taxon>
        <taxon>Luteimonas</taxon>
    </lineage>
</organism>
<gene>
    <name evidence="2" type="ORF">H0E82_03630</name>
</gene>
<evidence type="ECO:0008006" key="4">
    <source>
        <dbReference type="Google" id="ProtNLM"/>
    </source>
</evidence>
<dbReference type="EMBL" id="JACCJZ010000010">
    <property type="protein sequence ID" value="NYZ61857.1"/>
    <property type="molecule type" value="Genomic_DNA"/>
</dbReference>
<evidence type="ECO:0000313" key="2">
    <source>
        <dbReference type="EMBL" id="NYZ61857.1"/>
    </source>
</evidence>
<evidence type="ECO:0000313" key="3">
    <source>
        <dbReference type="Proteomes" id="UP000589896"/>
    </source>
</evidence>
<evidence type="ECO:0000256" key="1">
    <source>
        <dbReference type="SAM" id="MobiDB-lite"/>
    </source>
</evidence>
<comment type="caution">
    <text evidence="2">The sequence shown here is derived from an EMBL/GenBank/DDBJ whole genome shotgun (WGS) entry which is preliminary data.</text>
</comment>
<feature type="region of interest" description="Disordered" evidence="1">
    <location>
        <begin position="28"/>
        <end position="48"/>
    </location>
</feature>